<dbReference type="SUPFAM" id="SSF52058">
    <property type="entry name" value="L domain-like"/>
    <property type="match status" value="1"/>
</dbReference>
<organism evidence="1 2">
    <name type="scientific">Onchocerca ochengi</name>
    <name type="common">Filarial nematode worm</name>
    <dbReference type="NCBI Taxonomy" id="42157"/>
    <lineage>
        <taxon>Eukaryota</taxon>
        <taxon>Metazoa</taxon>
        <taxon>Ecdysozoa</taxon>
        <taxon>Nematoda</taxon>
        <taxon>Chromadorea</taxon>
        <taxon>Rhabditida</taxon>
        <taxon>Spirurina</taxon>
        <taxon>Spiruromorpha</taxon>
        <taxon>Filarioidea</taxon>
        <taxon>Onchocercidae</taxon>
        <taxon>Onchocerca</taxon>
    </lineage>
</organism>
<dbReference type="Proteomes" id="UP000271087">
    <property type="component" value="Unassembled WGS sequence"/>
</dbReference>
<evidence type="ECO:0000313" key="1">
    <source>
        <dbReference type="EMBL" id="VDM96107.1"/>
    </source>
</evidence>
<proteinExistence type="predicted"/>
<dbReference type="InterPro" id="IPR032675">
    <property type="entry name" value="LRR_dom_sf"/>
</dbReference>
<keyword evidence="2" id="KW-1185">Reference proteome</keyword>
<accession>A0A3P7KGR6</accession>
<evidence type="ECO:0000313" key="2">
    <source>
        <dbReference type="Proteomes" id="UP000271087"/>
    </source>
</evidence>
<sequence>FSQLELRILDISQNKLSELPLDLRYMCSLVDFRIDDNPLIAPPAKLCSKGREHAFKWLRSHVGRTIDNKTTKTNDYTFKRPTTINATLRRGQNIENINAGRHFERRPRVTRFNTVGGSDSGYASTVDENRYSREVAF</sequence>
<feature type="non-terminal residue" evidence="1">
    <location>
        <position position="1"/>
    </location>
</feature>
<reference evidence="1 2" key="1">
    <citation type="submission" date="2018-08" db="EMBL/GenBank/DDBJ databases">
        <authorList>
            <person name="Laetsch R D."/>
            <person name="Stevens L."/>
            <person name="Kumar S."/>
            <person name="Blaxter L. M."/>
        </authorList>
    </citation>
    <scope>NUCLEOTIDE SEQUENCE [LARGE SCALE GENOMIC DNA]</scope>
</reference>
<dbReference type="AlphaFoldDB" id="A0A3P7KGR6"/>
<name>A0A3P7KGR6_ONCOC</name>
<gene>
    <name evidence="1" type="ORF">NOO_LOCUS11451</name>
</gene>
<dbReference type="EMBL" id="UYRW01007999">
    <property type="protein sequence ID" value="VDM96107.1"/>
    <property type="molecule type" value="Genomic_DNA"/>
</dbReference>
<dbReference type="OrthoDB" id="660555at2759"/>
<protein>
    <submittedName>
        <fullName evidence="1">Uncharacterized protein</fullName>
    </submittedName>
</protein>
<dbReference type="Gene3D" id="3.80.10.10">
    <property type="entry name" value="Ribonuclease Inhibitor"/>
    <property type="match status" value="1"/>
</dbReference>